<evidence type="ECO:0000256" key="1">
    <source>
        <dbReference type="ARBA" id="ARBA00004370"/>
    </source>
</evidence>
<name>A0A813WQE7_9BILA</name>
<feature type="domain" description="Cadherin" evidence="9">
    <location>
        <begin position="222"/>
        <end position="331"/>
    </location>
</feature>
<dbReference type="PRINTS" id="PR00205">
    <property type="entry name" value="CADHERIN"/>
</dbReference>
<dbReference type="GO" id="GO:0005886">
    <property type="term" value="C:plasma membrane"/>
    <property type="evidence" value="ECO:0007669"/>
    <property type="project" value="UniProtKB-SubCell"/>
</dbReference>
<feature type="domain" description="Cadherin" evidence="9">
    <location>
        <begin position="568"/>
        <end position="668"/>
    </location>
</feature>
<evidence type="ECO:0000256" key="5">
    <source>
        <dbReference type="ARBA" id="ARBA00022989"/>
    </source>
</evidence>
<dbReference type="Proteomes" id="UP000663832">
    <property type="component" value="Unassembled WGS sequence"/>
</dbReference>
<dbReference type="PROSITE" id="PS00232">
    <property type="entry name" value="CADHERIN_1"/>
    <property type="match status" value="2"/>
</dbReference>
<feature type="domain" description="Cadherin" evidence="9">
    <location>
        <begin position="114"/>
        <end position="221"/>
    </location>
</feature>
<dbReference type="SUPFAM" id="SSF49313">
    <property type="entry name" value="Cadherin-like"/>
    <property type="match status" value="6"/>
</dbReference>
<dbReference type="PROSITE" id="PS50268">
    <property type="entry name" value="CADHERIN_2"/>
    <property type="match status" value="6"/>
</dbReference>
<keyword evidence="4 7" id="KW-0106">Calcium</keyword>
<dbReference type="InterPro" id="IPR015919">
    <property type="entry name" value="Cadherin-like_sf"/>
</dbReference>
<dbReference type="SMART" id="SM00112">
    <property type="entry name" value="CA"/>
    <property type="match status" value="6"/>
</dbReference>
<dbReference type="PANTHER" id="PTHR24026:SF126">
    <property type="entry name" value="PROTOCADHERIN FAT 4"/>
    <property type="match status" value="1"/>
</dbReference>
<evidence type="ECO:0000256" key="6">
    <source>
        <dbReference type="ARBA" id="ARBA00023136"/>
    </source>
</evidence>
<keyword evidence="5 8" id="KW-1133">Transmembrane helix</keyword>
<sequence length="859" mass="100601">MFAYDCQDICNITLSITENTLVEKLTWNLLDLLSNRTSLYEYLQFSLSKPSNEFELNSTILKYRLLELDREKICQNISINDECSLQLEIFTQTSIIIIFKMIIIDENDWKPFFSQEYIHLNIQENRAINYRIQLPIAYDYDSIKYNIDHYEFLNNTDEIERIFQIEEFHGELRLKLIKKLDCESKDNYQLYIIAIDKGGFKSNILHVNITVGDLNEYQPRFTQRIYHTSIPENFLTINSSLSPILQIIAIDDDCYDKTILYTILNNDMPNDIFPFEIDKYTGYIRVKHQLDYETISTYRFRVKASNLDHITSSIVPVVINILDINDNQPSIQINILNEYKPMENNDEDVIININEHIHPGQVIGTVLIRDIDSAMINYRLSLKILSCFPLTISCPIDLDSEIENNTFSSTTYIIRTSRQLNSEQGDETFIIILEASDYGSPSLSSQRRLIVHVDDENDCAPKFTQSNYQFRLSHLSSVDFLIGQVQADDDDNSPNYRLIQYKLLEDNNQDIIRIDENNGYLFIAKQSLLEITFNLTVLAIDRHNHSLYDQANVQIILFDTAKCTAMFRQTIYIFNTTEHQITPYDIGQVNADDCGLSSIPISYHLMHDNSLSLFPFILDSHSGTIKVISELDREIQSSYKFYIHLFNSTSQTEVHINILDQNDHYPIFDDIHEQYIYISTHQYYHQTNKRFIAHVHATDPDDDINGLVNYYFTHKEHYDYFHIYSNGSIILYNLFDIHLPITLEIYARDQGYPEALRSKDTVIIYVCDIFKQNECPSNKLRRNFYLGSIIIMICVVLFLLIIILCIIWNLFIKEHLENKKNNQSYNCRLEARKNLIVSDSFYDISPSIYENHDIRCVAV</sequence>
<protein>
    <recommendedName>
        <fullName evidence="9">Cadherin domain-containing protein</fullName>
    </recommendedName>
</protein>
<dbReference type="OrthoDB" id="6252479at2759"/>
<feature type="domain" description="Cadherin" evidence="9">
    <location>
        <begin position="464"/>
        <end position="567"/>
    </location>
</feature>
<dbReference type="AlphaFoldDB" id="A0A813WQE7"/>
<evidence type="ECO:0000256" key="7">
    <source>
        <dbReference type="PROSITE-ProRule" id="PRU00043"/>
    </source>
</evidence>
<keyword evidence="12" id="KW-1185">Reference proteome</keyword>
<evidence type="ECO:0000313" key="10">
    <source>
        <dbReference type="EMBL" id="CAF0858334.1"/>
    </source>
</evidence>
<dbReference type="GO" id="GO:0005509">
    <property type="term" value="F:calcium ion binding"/>
    <property type="evidence" value="ECO:0007669"/>
    <property type="project" value="UniProtKB-UniRule"/>
</dbReference>
<evidence type="ECO:0000313" key="12">
    <source>
        <dbReference type="Proteomes" id="UP000663832"/>
    </source>
</evidence>
<keyword evidence="6 8" id="KW-0472">Membrane</keyword>
<evidence type="ECO:0000256" key="3">
    <source>
        <dbReference type="ARBA" id="ARBA00022737"/>
    </source>
</evidence>
<feature type="transmembrane region" description="Helical" evidence="8">
    <location>
        <begin position="784"/>
        <end position="811"/>
    </location>
</feature>
<dbReference type="GO" id="GO:0007156">
    <property type="term" value="P:homophilic cell adhesion via plasma membrane adhesion molecules"/>
    <property type="evidence" value="ECO:0007669"/>
    <property type="project" value="InterPro"/>
</dbReference>
<comment type="caution">
    <text evidence="10">The sequence shown here is derived from an EMBL/GenBank/DDBJ whole genome shotgun (WGS) entry which is preliminary data.</text>
</comment>
<dbReference type="CDD" id="cd11304">
    <property type="entry name" value="Cadherin_repeat"/>
    <property type="match status" value="6"/>
</dbReference>
<dbReference type="PANTHER" id="PTHR24026">
    <property type="entry name" value="FAT ATYPICAL CADHERIN-RELATED"/>
    <property type="match status" value="1"/>
</dbReference>
<dbReference type="Pfam" id="PF00028">
    <property type="entry name" value="Cadherin"/>
    <property type="match status" value="3"/>
</dbReference>
<dbReference type="InterPro" id="IPR020894">
    <property type="entry name" value="Cadherin_CS"/>
</dbReference>
<feature type="domain" description="Cadherin" evidence="9">
    <location>
        <begin position="345"/>
        <end position="463"/>
    </location>
</feature>
<reference evidence="10" key="1">
    <citation type="submission" date="2021-02" db="EMBL/GenBank/DDBJ databases">
        <authorList>
            <person name="Nowell W R."/>
        </authorList>
    </citation>
    <scope>NUCLEOTIDE SEQUENCE</scope>
</reference>
<dbReference type="Gene3D" id="2.60.40.60">
    <property type="entry name" value="Cadherins"/>
    <property type="match status" value="6"/>
</dbReference>
<gene>
    <name evidence="10" type="ORF">BJG266_LOCUS8238</name>
    <name evidence="11" type="ORF">QVE165_LOCUS42241</name>
</gene>
<evidence type="ECO:0000256" key="8">
    <source>
        <dbReference type="SAM" id="Phobius"/>
    </source>
</evidence>
<feature type="domain" description="Cadherin" evidence="9">
    <location>
        <begin position="692"/>
        <end position="778"/>
    </location>
</feature>
<dbReference type="InterPro" id="IPR002126">
    <property type="entry name" value="Cadherin-like_dom"/>
</dbReference>
<evidence type="ECO:0000313" key="11">
    <source>
        <dbReference type="EMBL" id="CAF1481152.1"/>
    </source>
</evidence>
<accession>A0A813WQE7</accession>
<dbReference type="Proteomes" id="UP000663877">
    <property type="component" value="Unassembled WGS sequence"/>
</dbReference>
<dbReference type="EMBL" id="CAJNOM010000517">
    <property type="protein sequence ID" value="CAF1481152.1"/>
    <property type="molecule type" value="Genomic_DNA"/>
</dbReference>
<comment type="subcellular location">
    <subcellularLocation>
        <location evidence="1">Membrane</location>
    </subcellularLocation>
</comment>
<proteinExistence type="predicted"/>
<keyword evidence="2 8" id="KW-0812">Transmembrane</keyword>
<evidence type="ECO:0000259" key="9">
    <source>
        <dbReference type="PROSITE" id="PS50268"/>
    </source>
</evidence>
<evidence type="ECO:0000256" key="4">
    <source>
        <dbReference type="ARBA" id="ARBA00022837"/>
    </source>
</evidence>
<organism evidence="10 13">
    <name type="scientific">Adineta steineri</name>
    <dbReference type="NCBI Taxonomy" id="433720"/>
    <lineage>
        <taxon>Eukaryota</taxon>
        <taxon>Metazoa</taxon>
        <taxon>Spiralia</taxon>
        <taxon>Gnathifera</taxon>
        <taxon>Rotifera</taxon>
        <taxon>Eurotatoria</taxon>
        <taxon>Bdelloidea</taxon>
        <taxon>Adinetida</taxon>
        <taxon>Adinetidae</taxon>
        <taxon>Adineta</taxon>
    </lineage>
</organism>
<evidence type="ECO:0000256" key="2">
    <source>
        <dbReference type="ARBA" id="ARBA00022692"/>
    </source>
</evidence>
<dbReference type="EMBL" id="CAJNOI010000025">
    <property type="protein sequence ID" value="CAF0858334.1"/>
    <property type="molecule type" value="Genomic_DNA"/>
</dbReference>
<keyword evidence="3" id="KW-0677">Repeat</keyword>
<evidence type="ECO:0000313" key="13">
    <source>
        <dbReference type="Proteomes" id="UP000663877"/>
    </source>
</evidence>